<feature type="transmembrane region" description="Helical" evidence="10">
    <location>
        <begin position="240"/>
        <end position="265"/>
    </location>
</feature>
<keyword evidence="12" id="KW-1185">Reference proteome</keyword>
<keyword evidence="2" id="KW-0813">Transport</keyword>
<dbReference type="PANTHER" id="PTHR43298">
    <property type="entry name" value="MULTIDRUG RESISTANCE PROTEIN NORM-RELATED"/>
    <property type="match status" value="1"/>
</dbReference>
<dbReference type="GO" id="GO:0005886">
    <property type="term" value="C:plasma membrane"/>
    <property type="evidence" value="ECO:0007669"/>
    <property type="project" value="UniProtKB-SubCell"/>
</dbReference>
<feature type="transmembrane region" description="Helical" evidence="10">
    <location>
        <begin position="359"/>
        <end position="381"/>
    </location>
</feature>
<dbReference type="Pfam" id="PF01554">
    <property type="entry name" value="MatE"/>
    <property type="match status" value="2"/>
</dbReference>
<keyword evidence="6 10" id="KW-1133">Transmembrane helix</keyword>
<dbReference type="InterPro" id="IPR002528">
    <property type="entry name" value="MATE_fam"/>
</dbReference>
<dbReference type="KEGG" id="buy:D8S85_09010"/>
<dbReference type="GO" id="GO:0042910">
    <property type="term" value="F:xenobiotic transmembrane transporter activity"/>
    <property type="evidence" value="ECO:0007669"/>
    <property type="project" value="InterPro"/>
</dbReference>
<reference evidence="11 12" key="1">
    <citation type="submission" date="2018-10" db="EMBL/GenBank/DDBJ databases">
        <title>Butyricimonas faecalis sp. nov., isolated from human faeces and emended description of the genus Butyricimonas.</title>
        <authorList>
            <person name="Le Roy T."/>
            <person name="Van der Smissen P."/>
            <person name="Paquot A."/>
            <person name="Delzenne N."/>
            <person name="Muccioli G."/>
            <person name="Collet J.-F."/>
            <person name="Cani P.D."/>
        </authorList>
    </citation>
    <scope>NUCLEOTIDE SEQUENCE [LARGE SCALE GENOMIC DNA]</scope>
    <source>
        <strain evidence="11 12">H184</strain>
    </source>
</reference>
<dbReference type="EMBL" id="CP032819">
    <property type="protein sequence ID" value="AZS29672.1"/>
    <property type="molecule type" value="Genomic_DNA"/>
</dbReference>
<evidence type="ECO:0000256" key="5">
    <source>
        <dbReference type="ARBA" id="ARBA00022692"/>
    </source>
</evidence>
<feature type="transmembrane region" description="Helical" evidence="10">
    <location>
        <begin position="419"/>
        <end position="438"/>
    </location>
</feature>
<protein>
    <recommendedName>
        <fullName evidence="9">Multidrug-efflux transporter</fullName>
    </recommendedName>
</protein>
<dbReference type="NCBIfam" id="TIGR00797">
    <property type="entry name" value="matE"/>
    <property type="match status" value="1"/>
</dbReference>
<sequence>MTKTNDLTQGSISKGIWSMAIPLITASFVQMAYNMTDMIWLGHLGSESVAAVGVAGFFTWICNALSFISKVGAEVTISQSLGARASKRARAYANQSAMLSSIIALGYACMIYIAAPMLVGLFHLEANISELAIIYMRLVTPGLFFTFNNNTYSGLYNGQGDSKTPLKIVATGLIFNIVLDPLLIYGYGFVPALGTAGAAIATTFSQLVVFSIFIWNLYFRNSSIGKLYFITRLRARFVKRIVSLGLPVSMQSALFAMFSLTLATVAAQWGHIGVAVQSVGAQIEAITWMTAAGFSTALAAFTGQNFGARNLDRIRLGYHYTLKLAGGIALIACLAFLFFSKEIFSVFINEPQTLIAGSAYLKILAISQIFSAIEQVTAGAFNGCGRTTPPAIVGIILTGARIPLAYYLVTFPSLGLDGIWWSISLSSVMKGIVLAIWYQSFQKRLENGQYKPAGILGKMHAVASRLWQQFN</sequence>
<evidence type="ECO:0000256" key="8">
    <source>
        <dbReference type="ARBA" id="ARBA00023136"/>
    </source>
</evidence>
<keyword evidence="4" id="KW-1003">Cell membrane</keyword>
<evidence type="ECO:0000256" key="6">
    <source>
        <dbReference type="ARBA" id="ARBA00022989"/>
    </source>
</evidence>
<feature type="transmembrane region" description="Helical" evidence="10">
    <location>
        <begin position="39"/>
        <end position="61"/>
    </location>
</feature>
<keyword evidence="8 10" id="KW-0472">Membrane</keyword>
<evidence type="ECO:0000256" key="1">
    <source>
        <dbReference type="ARBA" id="ARBA00004651"/>
    </source>
</evidence>
<dbReference type="InterPro" id="IPR050222">
    <property type="entry name" value="MATE_MdtK"/>
</dbReference>
<feature type="transmembrane region" description="Helical" evidence="10">
    <location>
        <begin position="168"/>
        <end position="190"/>
    </location>
</feature>
<keyword evidence="3" id="KW-0050">Antiport</keyword>
<feature type="transmembrane region" description="Helical" evidence="10">
    <location>
        <begin position="128"/>
        <end position="147"/>
    </location>
</feature>
<organism evidence="11 12">
    <name type="scientific">Butyricimonas faecalis</name>
    <dbReference type="NCBI Taxonomy" id="2093856"/>
    <lineage>
        <taxon>Bacteria</taxon>
        <taxon>Pseudomonadati</taxon>
        <taxon>Bacteroidota</taxon>
        <taxon>Bacteroidia</taxon>
        <taxon>Bacteroidales</taxon>
        <taxon>Odoribacteraceae</taxon>
        <taxon>Butyricimonas</taxon>
    </lineage>
</organism>
<feature type="transmembrane region" description="Helical" evidence="10">
    <location>
        <begin position="12"/>
        <end position="33"/>
    </location>
</feature>
<feature type="transmembrane region" description="Helical" evidence="10">
    <location>
        <begin position="320"/>
        <end position="339"/>
    </location>
</feature>
<evidence type="ECO:0000256" key="4">
    <source>
        <dbReference type="ARBA" id="ARBA00022475"/>
    </source>
</evidence>
<dbReference type="PIRSF" id="PIRSF006603">
    <property type="entry name" value="DinF"/>
    <property type="match status" value="1"/>
</dbReference>
<keyword evidence="7" id="KW-0406">Ion transport</keyword>
<dbReference type="GO" id="GO:0006811">
    <property type="term" value="P:monoatomic ion transport"/>
    <property type="evidence" value="ECO:0007669"/>
    <property type="project" value="UniProtKB-KW"/>
</dbReference>
<dbReference type="OrthoDB" id="9776324at2"/>
<feature type="transmembrane region" description="Helical" evidence="10">
    <location>
        <begin position="97"/>
        <end position="122"/>
    </location>
</feature>
<evidence type="ECO:0000256" key="2">
    <source>
        <dbReference type="ARBA" id="ARBA00022448"/>
    </source>
</evidence>
<evidence type="ECO:0000313" key="11">
    <source>
        <dbReference type="EMBL" id="AZS29672.1"/>
    </source>
</evidence>
<evidence type="ECO:0000256" key="10">
    <source>
        <dbReference type="SAM" id="Phobius"/>
    </source>
</evidence>
<evidence type="ECO:0000256" key="7">
    <source>
        <dbReference type="ARBA" id="ARBA00023065"/>
    </source>
</evidence>
<evidence type="ECO:0000256" key="3">
    <source>
        <dbReference type="ARBA" id="ARBA00022449"/>
    </source>
</evidence>
<feature type="transmembrane region" description="Helical" evidence="10">
    <location>
        <begin position="285"/>
        <end position="308"/>
    </location>
</feature>
<dbReference type="InterPro" id="IPR048279">
    <property type="entry name" value="MdtK-like"/>
</dbReference>
<dbReference type="AlphaFoldDB" id="A0A3S9VSV5"/>
<dbReference type="GO" id="GO:0015297">
    <property type="term" value="F:antiporter activity"/>
    <property type="evidence" value="ECO:0007669"/>
    <property type="project" value="UniProtKB-KW"/>
</dbReference>
<feature type="transmembrane region" description="Helical" evidence="10">
    <location>
        <begin position="196"/>
        <end position="219"/>
    </location>
</feature>
<name>A0A3S9VSV5_9BACT</name>
<dbReference type="CDD" id="cd13140">
    <property type="entry name" value="MATE_like_1"/>
    <property type="match status" value="1"/>
</dbReference>
<feature type="transmembrane region" description="Helical" evidence="10">
    <location>
        <begin position="388"/>
        <end position="407"/>
    </location>
</feature>
<evidence type="ECO:0000313" key="12">
    <source>
        <dbReference type="Proteomes" id="UP000270673"/>
    </source>
</evidence>
<evidence type="ECO:0000256" key="9">
    <source>
        <dbReference type="ARBA" id="ARBA00031636"/>
    </source>
</evidence>
<dbReference type="PANTHER" id="PTHR43298:SF2">
    <property type="entry name" value="FMN_FAD EXPORTER YEEO-RELATED"/>
    <property type="match status" value="1"/>
</dbReference>
<keyword evidence="5 10" id="KW-0812">Transmembrane</keyword>
<dbReference type="RefSeq" id="WP_106480410.1">
    <property type="nucleotide sequence ID" value="NZ_CP032819.1"/>
</dbReference>
<dbReference type="Proteomes" id="UP000270673">
    <property type="component" value="Chromosome"/>
</dbReference>
<accession>A0A3S9VSV5</accession>
<comment type="subcellular location">
    <subcellularLocation>
        <location evidence="1">Cell membrane</location>
        <topology evidence="1">Multi-pass membrane protein</topology>
    </subcellularLocation>
</comment>
<gene>
    <name evidence="11" type="ORF">D8S85_09010</name>
</gene>
<proteinExistence type="predicted"/>